<name>A0A7R9QCS2_9ACAR</name>
<accession>A0A7R9QCS2</accession>
<protein>
    <submittedName>
        <fullName evidence="1">Uncharacterized protein</fullName>
    </submittedName>
</protein>
<gene>
    <name evidence="1" type="ORF">ONB1V03_LOCUS2895</name>
</gene>
<reference evidence="1" key="1">
    <citation type="submission" date="2020-11" db="EMBL/GenBank/DDBJ databases">
        <authorList>
            <person name="Tran Van P."/>
        </authorList>
    </citation>
    <scope>NUCLEOTIDE SEQUENCE</scope>
</reference>
<evidence type="ECO:0000313" key="1">
    <source>
        <dbReference type="EMBL" id="CAD7641065.1"/>
    </source>
</evidence>
<organism evidence="1">
    <name type="scientific">Oppiella nova</name>
    <dbReference type="NCBI Taxonomy" id="334625"/>
    <lineage>
        <taxon>Eukaryota</taxon>
        <taxon>Metazoa</taxon>
        <taxon>Ecdysozoa</taxon>
        <taxon>Arthropoda</taxon>
        <taxon>Chelicerata</taxon>
        <taxon>Arachnida</taxon>
        <taxon>Acari</taxon>
        <taxon>Acariformes</taxon>
        <taxon>Sarcoptiformes</taxon>
        <taxon>Oribatida</taxon>
        <taxon>Brachypylina</taxon>
        <taxon>Oppioidea</taxon>
        <taxon>Oppiidae</taxon>
        <taxon>Oppiella</taxon>
    </lineage>
</organism>
<dbReference type="Proteomes" id="UP000728032">
    <property type="component" value="Unassembled WGS sequence"/>
</dbReference>
<dbReference type="Gene3D" id="2.60.34.10">
    <property type="entry name" value="Substrate Binding Domain Of DNAk, Chain A, domain 1"/>
    <property type="match status" value="1"/>
</dbReference>
<proteinExistence type="predicted"/>
<dbReference type="SUPFAM" id="SSF100920">
    <property type="entry name" value="Heat shock protein 70kD (HSP70), peptide-binding domain"/>
    <property type="match status" value="1"/>
</dbReference>
<keyword evidence="2" id="KW-1185">Reference proteome</keyword>
<evidence type="ECO:0000313" key="2">
    <source>
        <dbReference type="Proteomes" id="UP000728032"/>
    </source>
</evidence>
<dbReference type="InterPro" id="IPR029047">
    <property type="entry name" value="HSP70_peptide-bd_sf"/>
</dbReference>
<sequence length="102" mass="11458">MGQTHSYKVYNVSDFDSAEISIDGKESSIVSKGRSVELQPENYEALRICEAGKETISVVFCVNDEGILKVRAEVVSMGTVHELEITEYRGRLTMDELLNRQN</sequence>
<dbReference type="AlphaFoldDB" id="A0A7R9QCS2"/>
<dbReference type="EMBL" id="CAJPVJ010000755">
    <property type="protein sequence ID" value="CAG2163316.1"/>
    <property type="molecule type" value="Genomic_DNA"/>
</dbReference>
<dbReference type="EMBL" id="OC915580">
    <property type="protein sequence ID" value="CAD7641065.1"/>
    <property type="molecule type" value="Genomic_DNA"/>
</dbReference>